<evidence type="ECO:0000256" key="1">
    <source>
        <dbReference type="ARBA" id="ARBA00022490"/>
    </source>
</evidence>
<comment type="function">
    <text evidence="10">Catalyzes the 2-thiolation of uridine at the wobble position (U34) of tRNA, leading to the formation of s(2)U34.</text>
</comment>
<evidence type="ECO:0000256" key="7">
    <source>
        <dbReference type="ARBA" id="ARBA00022884"/>
    </source>
</evidence>
<comment type="caution">
    <text evidence="10">Lacks conserved residue(s) required for the propagation of feature annotation.</text>
</comment>
<dbReference type="HAMAP" id="MF_00144">
    <property type="entry name" value="tRNA_thiouridyl_MnmA"/>
    <property type="match status" value="1"/>
</dbReference>
<keyword evidence="8" id="KW-1015">Disulfide bond</keyword>
<feature type="domain" description="tRNA-specific 2-thiouridylase MnmA-like central" evidence="12">
    <location>
        <begin position="201"/>
        <end position="264"/>
    </location>
</feature>
<keyword evidence="3 10" id="KW-0808">Transferase</keyword>
<dbReference type="CDD" id="cd01998">
    <property type="entry name" value="MnmA_TRMU-like"/>
    <property type="match status" value="1"/>
</dbReference>
<dbReference type="GO" id="GO:0002143">
    <property type="term" value="P:tRNA wobble position uridine thiolation"/>
    <property type="evidence" value="ECO:0007669"/>
    <property type="project" value="TreeGrafter"/>
</dbReference>
<feature type="region of interest" description="Interaction with tRNA" evidence="10">
    <location>
        <begin position="298"/>
        <end position="299"/>
    </location>
</feature>
<dbReference type="Pfam" id="PF20259">
    <property type="entry name" value="tRNA_Me_trans_M"/>
    <property type="match status" value="1"/>
</dbReference>
<proteinExistence type="inferred from homology"/>
<dbReference type="Gene3D" id="3.40.50.620">
    <property type="entry name" value="HUPs"/>
    <property type="match status" value="1"/>
</dbReference>
<evidence type="ECO:0000313" key="14">
    <source>
        <dbReference type="Proteomes" id="UP000094056"/>
    </source>
</evidence>
<dbReference type="Proteomes" id="UP000094056">
    <property type="component" value="Unassembled WGS sequence"/>
</dbReference>
<evidence type="ECO:0000259" key="11">
    <source>
        <dbReference type="Pfam" id="PF20258"/>
    </source>
</evidence>
<dbReference type="GO" id="GO:0103016">
    <property type="term" value="F:tRNA-uridine 2-sulfurtransferase activity"/>
    <property type="evidence" value="ECO:0007669"/>
    <property type="project" value="UniProtKB-EC"/>
</dbReference>
<dbReference type="GO" id="GO:0032259">
    <property type="term" value="P:methylation"/>
    <property type="evidence" value="ECO:0007669"/>
    <property type="project" value="UniProtKB-KW"/>
</dbReference>
<dbReference type="AlphaFoldDB" id="A0A1E3X4J3"/>
<evidence type="ECO:0000256" key="6">
    <source>
        <dbReference type="ARBA" id="ARBA00022840"/>
    </source>
</evidence>
<name>A0A1E3X4J3_9BACT</name>
<feature type="binding site" evidence="10">
    <location>
        <position position="26"/>
    </location>
    <ligand>
        <name>ATP</name>
        <dbReference type="ChEBI" id="CHEBI:30616"/>
    </ligand>
</feature>
<comment type="caution">
    <text evidence="13">The sequence shown here is derived from an EMBL/GenBank/DDBJ whole genome shotgun (WGS) entry which is preliminary data.</text>
</comment>
<evidence type="ECO:0000313" key="13">
    <source>
        <dbReference type="EMBL" id="ODS30593.1"/>
    </source>
</evidence>
<feature type="region of interest" description="Interaction with tRNA" evidence="10">
    <location>
        <begin position="142"/>
        <end position="144"/>
    </location>
</feature>
<keyword evidence="1 10" id="KW-0963">Cytoplasm</keyword>
<evidence type="ECO:0000256" key="5">
    <source>
        <dbReference type="ARBA" id="ARBA00022741"/>
    </source>
</evidence>
<feature type="active site" description="Nucleophile" evidence="10">
    <location>
        <position position="96"/>
    </location>
</feature>
<feature type="site" description="Interaction with tRNA" evidence="10">
    <location>
        <position position="121"/>
    </location>
</feature>
<feature type="domain" description="tRNA-specific 2-thiouridylase MnmA-like C-terminal" evidence="11">
    <location>
        <begin position="271"/>
        <end position="347"/>
    </location>
</feature>
<dbReference type="Pfam" id="PF20258">
    <property type="entry name" value="tRNA_Me_trans_C"/>
    <property type="match status" value="1"/>
</dbReference>
<feature type="active site" description="Cysteine persulfide intermediate" evidence="10">
    <location>
        <position position="192"/>
    </location>
</feature>
<evidence type="ECO:0000256" key="8">
    <source>
        <dbReference type="ARBA" id="ARBA00023157"/>
    </source>
</evidence>
<evidence type="ECO:0000259" key="12">
    <source>
        <dbReference type="Pfam" id="PF20259"/>
    </source>
</evidence>
<keyword evidence="6 10" id="KW-0067">ATP-binding</keyword>
<dbReference type="GO" id="GO:0000049">
    <property type="term" value="F:tRNA binding"/>
    <property type="evidence" value="ECO:0007669"/>
    <property type="project" value="UniProtKB-KW"/>
</dbReference>
<dbReference type="NCBIfam" id="NF001138">
    <property type="entry name" value="PRK00143.1"/>
    <property type="match status" value="1"/>
</dbReference>
<keyword evidence="13" id="KW-0489">Methyltransferase</keyword>
<evidence type="ECO:0000256" key="9">
    <source>
        <dbReference type="ARBA" id="ARBA00051542"/>
    </source>
</evidence>
<gene>
    <name evidence="10" type="primary">mnmA</name>
    <name evidence="13" type="ORF">SCARUB_04293</name>
</gene>
<dbReference type="EMBL" id="MAYW01000202">
    <property type="protein sequence ID" value="ODS30593.1"/>
    <property type="molecule type" value="Genomic_DNA"/>
</dbReference>
<sequence>MSGGVDSSVTAHFLIEQGYDVIGLFMRLGNIQGMSSCNGKTTTCCSAEDARDAANVASFLNIPFYVINFEEEFDSIIEYFCKEYLGGRTPNPCIICNQKLKFGKLLRFADYLDADYVATGHYARIERLNDRYVLKKGVDTKKDQSYVLFPLTQTQLSRALFPLGNITKDEVRKEATKINLKTKDKPESQEICFVTGKSYSDLITERIGSKIGKGLLKDTNGKILGTHNGIHNFTIGQRKGLRVAFGEPRYVVDIDPMQNTVTIGVADELLRDTFTVDNVNWIKIERLEKELCSSVKIRYKNDESPSVIYPLENSRVRVEFKQPQRAITPGQAAVFYDKDIVVGGGWIERN</sequence>
<dbReference type="InterPro" id="IPR046885">
    <property type="entry name" value="MnmA-like_C"/>
</dbReference>
<accession>A0A1E3X4J3</accession>
<dbReference type="InterPro" id="IPR023382">
    <property type="entry name" value="MnmA-like_central_sf"/>
</dbReference>
<dbReference type="SUPFAM" id="SSF52402">
    <property type="entry name" value="Adenine nucleotide alpha hydrolases-like"/>
    <property type="match status" value="1"/>
</dbReference>
<organism evidence="13 14">
    <name type="scientific">Candidatus Scalindua rubra</name>
    <dbReference type="NCBI Taxonomy" id="1872076"/>
    <lineage>
        <taxon>Bacteria</taxon>
        <taxon>Pseudomonadati</taxon>
        <taxon>Planctomycetota</taxon>
        <taxon>Candidatus Brocadiia</taxon>
        <taxon>Candidatus Brocadiales</taxon>
        <taxon>Candidatus Scalinduaceae</taxon>
        <taxon>Candidatus Scalindua</taxon>
    </lineage>
</organism>
<dbReference type="FunFam" id="2.40.30.10:FF:000023">
    <property type="entry name" value="tRNA-specific 2-thiouridylase MnmA"/>
    <property type="match status" value="1"/>
</dbReference>
<keyword evidence="2 10" id="KW-0820">tRNA-binding</keyword>
<dbReference type="FunFam" id="2.30.30.280:FF:000001">
    <property type="entry name" value="tRNA-specific 2-thiouridylase MnmA"/>
    <property type="match status" value="1"/>
</dbReference>
<dbReference type="Pfam" id="PF03054">
    <property type="entry name" value="tRNA_Me_trans"/>
    <property type="match status" value="1"/>
</dbReference>
<dbReference type="InterPro" id="IPR014729">
    <property type="entry name" value="Rossmann-like_a/b/a_fold"/>
</dbReference>
<comment type="similarity">
    <text evidence="10">Belongs to the MnmA/TRMU family.</text>
</comment>
<feature type="site" description="Interaction with tRNA" evidence="10">
    <location>
        <position position="331"/>
    </location>
</feature>
<protein>
    <recommendedName>
        <fullName evidence="10">tRNA-specific 2-thiouridylase MnmA</fullName>
        <ecNumber evidence="10">2.8.1.13</ecNumber>
    </recommendedName>
</protein>
<comment type="catalytic activity">
    <reaction evidence="9 10">
        <text>S-sulfanyl-L-cysteinyl-[protein] + uridine(34) in tRNA + AH2 + ATP = 2-thiouridine(34) in tRNA + L-cysteinyl-[protein] + A + AMP + diphosphate + H(+)</text>
        <dbReference type="Rhea" id="RHEA:47032"/>
        <dbReference type="Rhea" id="RHEA-COMP:10131"/>
        <dbReference type="Rhea" id="RHEA-COMP:11726"/>
        <dbReference type="Rhea" id="RHEA-COMP:11727"/>
        <dbReference type="Rhea" id="RHEA-COMP:11728"/>
        <dbReference type="ChEBI" id="CHEBI:13193"/>
        <dbReference type="ChEBI" id="CHEBI:15378"/>
        <dbReference type="ChEBI" id="CHEBI:17499"/>
        <dbReference type="ChEBI" id="CHEBI:29950"/>
        <dbReference type="ChEBI" id="CHEBI:30616"/>
        <dbReference type="ChEBI" id="CHEBI:33019"/>
        <dbReference type="ChEBI" id="CHEBI:61963"/>
        <dbReference type="ChEBI" id="CHEBI:65315"/>
        <dbReference type="ChEBI" id="CHEBI:87170"/>
        <dbReference type="ChEBI" id="CHEBI:456215"/>
        <dbReference type="EC" id="2.8.1.13"/>
    </reaction>
</comment>
<evidence type="ECO:0000256" key="3">
    <source>
        <dbReference type="ARBA" id="ARBA00022679"/>
    </source>
</evidence>
<dbReference type="NCBIfam" id="TIGR00420">
    <property type="entry name" value="trmU"/>
    <property type="match status" value="1"/>
</dbReference>
<comment type="subcellular location">
    <subcellularLocation>
        <location evidence="10">Cytoplasm</location>
    </subcellularLocation>
</comment>
<dbReference type="InterPro" id="IPR004506">
    <property type="entry name" value="MnmA-like"/>
</dbReference>
<keyword evidence="5 10" id="KW-0547">Nucleotide-binding</keyword>
<keyword evidence="7 10" id="KW-0694">RNA-binding</keyword>
<keyword evidence="4 10" id="KW-0819">tRNA processing</keyword>
<dbReference type="GO" id="GO:0005524">
    <property type="term" value="F:ATP binding"/>
    <property type="evidence" value="ECO:0007669"/>
    <property type="project" value="UniProtKB-KW"/>
</dbReference>
<evidence type="ECO:0000256" key="2">
    <source>
        <dbReference type="ARBA" id="ARBA00022555"/>
    </source>
</evidence>
<dbReference type="Gene3D" id="2.40.30.10">
    <property type="entry name" value="Translation factors"/>
    <property type="match status" value="1"/>
</dbReference>
<reference evidence="13 14" key="1">
    <citation type="submission" date="2016-07" db="EMBL/GenBank/DDBJ databases">
        <title>Draft genome of Scalindua rubra, obtained from a brine-seawater interface in the Red Sea, sheds light on salt adaptation in anammox bacteria.</title>
        <authorList>
            <person name="Speth D.R."/>
            <person name="Lagkouvardos I."/>
            <person name="Wang Y."/>
            <person name="Qian P.-Y."/>
            <person name="Dutilh B.E."/>
            <person name="Jetten M.S."/>
        </authorList>
    </citation>
    <scope>NUCLEOTIDE SEQUENCE [LARGE SCALE GENOMIC DNA]</scope>
    <source>
        <strain evidence="13">BSI-1</strain>
    </source>
</reference>
<feature type="binding site" evidence="10">
    <location>
        <position position="120"/>
    </location>
    <ligand>
        <name>ATP</name>
        <dbReference type="ChEBI" id="CHEBI:30616"/>
    </ligand>
</feature>
<dbReference type="EC" id="2.8.1.13" evidence="10"/>
<dbReference type="Gene3D" id="2.30.30.280">
    <property type="entry name" value="Adenine nucleotide alpha hydrolases-like domains"/>
    <property type="match status" value="1"/>
</dbReference>
<evidence type="ECO:0000256" key="4">
    <source>
        <dbReference type="ARBA" id="ARBA00022694"/>
    </source>
</evidence>
<evidence type="ECO:0000256" key="10">
    <source>
        <dbReference type="HAMAP-Rule" id="MF_00144"/>
    </source>
</evidence>
<dbReference type="GO" id="GO:0005737">
    <property type="term" value="C:cytoplasm"/>
    <property type="evidence" value="ECO:0007669"/>
    <property type="project" value="UniProtKB-SubCell"/>
</dbReference>
<dbReference type="GO" id="GO:0008168">
    <property type="term" value="F:methyltransferase activity"/>
    <property type="evidence" value="ECO:0007669"/>
    <property type="project" value="UniProtKB-KW"/>
</dbReference>
<dbReference type="PATRIC" id="fig|1872076.5.peg.5131"/>
<dbReference type="PANTHER" id="PTHR11933:SF5">
    <property type="entry name" value="MITOCHONDRIAL TRNA-SPECIFIC 2-THIOURIDYLASE 1"/>
    <property type="match status" value="1"/>
</dbReference>
<dbReference type="InterPro" id="IPR046884">
    <property type="entry name" value="MnmA-like_central"/>
</dbReference>
<dbReference type="PANTHER" id="PTHR11933">
    <property type="entry name" value="TRNA 5-METHYLAMINOMETHYL-2-THIOURIDYLATE -METHYLTRANSFERASE"/>
    <property type="match status" value="1"/>
</dbReference>